<evidence type="ECO:0000256" key="4">
    <source>
        <dbReference type="ARBA" id="ARBA00022989"/>
    </source>
</evidence>
<accession>B8EK87</accession>
<dbReference type="EMBL" id="CP001280">
    <property type="protein sequence ID" value="ACK50627.1"/>
    <property type="molecule type" value="Genomic_DNA"/>
</dbReference>
<evidence type="ECO:0000313" key="11">
    <source>
        <dbReference type="Proteomes" id="UP000002257"/>
    </source>
</evidence>
<evidence type="ECO:0000256" key="1">
    <source>
        <dbReference type="ARBA" id="ARBA00004651"/>
    </source>
</evidence>
<dbReference type="InterPro" id="IPR025405">
    <property type="entry name" value="DUF4131"/>
</dbReference>
<dbReference type="eggNOG" id="COG0658">
    <property type="taxonomic scope" value="Bacteria"/>
</dbReference>
<evidence type="ECO:0000259" key="9">
    <source>
        <dbReference type="Pfam" id="PF13567"/>
    </source>
</evidence>
<dbReference type="AlphaFoldDB" id="B8EK87"/>
<evidence type="ECO:0000256" key="2">
    <source>
        <dbReference type="ARBA" id="ARBA00022475"/>
    </source>
</evidence>
<dbReference type="InterPro" id="IPR004477">
    <property type="entry name" value="ComEC_N"/>
</dbReference>
<comment type="subcellular location">
    <subcellularLocation>
        <location evidence="1">Cell membrane</location>
        <topology evidence="1">Multi-pass membrane protein</topology>
    </subcellularLocation>
</comment>
<dbReference type="GO" id="GO:0005886">
    <property type="term" value="C:plasma membrane"/>
    <property type="evidence" value="ECO:0007669"/>
    <property type="project" value="UniProtKB-SubCell"/>
</dbReference>
<organism evidence="10 11">
    <name type="scientific">Methylocella silvestris (strain DSM 15510 / CIP 108128 / LMG 27833 / NCIMB 13906 / BL2)</name>
    <dbReference type="NCBI Taxonomy" id="395965"/>
    <lineage>
        <taxon>Bacteria</taxon>
        <taxon>Pseudomonadati</taxon>
        <taxon>Pseudomonadota</taxon>
        <taxon>Alphaproteobacteria</taxon>
        <taxon>Hyphomicrobiales</taxon>
        <taxon>Beijerinckiaceae</taxon>
        <taxon>Methylocella</taxon>
    </lineage>
</organism>
<dbReference type="PANTHER" id="PTHR30619:SF1">
    <property type="entry name" value="RECOMBINATION PROTEIN 2"/>
    <property type="match status" value="1"/>
</dbReference>
<evidence type="ECO:0000259" key="8">
    <source>
        <dbReference type="Pfam" id="PF03772"/>
    </source>
</evidence>
<evidence type="ECO:0000256" key="5">
    <source>
        <dbReference type="ARBA" id="ARBA00023136"/>
    </source>
</evidence>
<feature type="transmembrane region" description="Helical" evidence="7">
    <location>
        <begin position="288"/>
        <end position="310"/>
    </location>
</feature>
<keyword evidence="5 7" id="KW-0472">Membrane</keyword>
<evidence type="ECO:0000313" key="10">
    <source>
        <dbReference type="EMBL" id="ACK50627.1"/>
    </source>
</evidence>
<keyword evidence="4 7" id="KW-1133">Transmembrane helix</keyword>
<feature type="domain" description="ComEC/Rec2-related protein" evidence="8">
    <location>
        <begin position="267"/>
        <end position="566"/>
    </location>
</feature>
<feature type="transmembrane region" description="Helical" evidence="7">
    <location>
        <begin position="48"/>
        <end position="66"/>
    </location>
</feature>
<feature type="domain" description="DUF4131" evidence="9">
    <location>
        <begin position="70"/>
        <end position="206"/>
    </location>
</feature>
<evidence type="ECO:0000256" key="6">
    <source>
        <dbReference type="SAM" id="MobiDB-lite"/>
    </source>
</evidence>
<name>B8EK87_METSB</name>
<sequence length="779" mass="82141">MARPLDTALADGGAGRAGGVSPALLAPLARLRLAFAAAFETECAQRRMFLWLPVAAGAGVVSYLSADREPSMWLLAALTGVLSGLAFVARERRAAFLAICAAAAFFAGEFSAAWRSTRVAAPVIQRTTIGVVEGFVEQMDFRRSGARFVLRVRAIEGLAAEATPYRVRLSVRRAPPFEAGTYIKLKARLLPPSRASLPGGYDFARDAWFARLGGVGNALGRIETLAAPEPAGFSLGAAMALDRGRNALLRRIDAVIGGDAGAIAAAMVTGKRDLLSENAKEVIREAGIFHIITISGVQMTLVAAIFFIGFRRALSLSPSLALRYPIKKWSAALAMLGAVIYDVSTGSRVGTERALIMTLIMLGAVLADRQALTMRNLAFAALFVILAEPEAIMGASFQLSFAAVAALVAVYEGRMAAASAEREEAPILRSKPVAGEGARLFWTSVRARLSQGPGGLLFATFCATAATASFMAYNFHELSPYVLIGNPLTLTVIEVFAVPGALLGTLLYPIGLDPWVWRYLGFGVDGVMWAARQVGQLPGASIHLPAFAPFSLAFLTLAVLCMTLWRTLLFRAIALPLLAIGLFGAASGPKFDVAVAPGGEAAAYRGEDGRLAVLAARPNLFAAEQWLRADADGRPAAAAVRKSACDKAACVGRLADGRTLSLVVDRAAFAEDCLRADIIVTPLFAPKGCAAQIVLDRDALKKTGAVTLAMTPAGLTRAAARSLEEDRPWSPAPRRTWGRAPAAPAPQFRLADADPSVPAQEEGAASRQPDDGDDGSPIE</sequence>
<feature type="transmembrane region" description="Helical" evidence="7">
    <location>
        <begin position="488"/>
        <end position="508"/>
    </location>
</feature>
<proteinExistence type="predicted"/>
<gene>
    <name evidence="10" type="ordered locus">Msil_1679</name>
</gene>
<dbReference type="InterPro" id="IPR052159">
    <property type="entry name" value="Competence_DNA_uptake"/>
</dbReference>
<keyword evidence="2" id="KW-1003">Cell membrane</keyword>
<dbReference type="NCBIfam" id="TIGR00360">
    <property type="entry name" value="ComEC_N-term"/>
    <property type="match status" value="1"/>
</dbReference>
<dbReference type="STRING" id="395965.Msil_1679"/>
<keyword evidence="3 7" id="KW-0812">Transmembrane</keyword>
<dbReference type="HOGENOM" id="CLU_011826_1_0_5"/>
<dbReference type="Pfam" id="PF13567">
    <property type="entry name" value="DUF4131"/>
    <property type="match status" value="1"/>
</dbReference>
<reference evidence="10 11" key="1">
    <citation type="journal article" date="2010" name="J. Bacteriol.">
        <title>Complete genome sequence of the aerobic facultative methanotroph Methylocella silvestris BL2.</title>
        <authorList>
            <person name="Chen Y."/>
            <person name="Crombie A."/>
            <person name="Rahman M.T."/>
            <person name="Dedysh S.N."/>
            <person name="Liesack W."/>
            <person name="Stott M.B."/>
            <person name="Alam M."/>
            <person name="Theisen A.R."/>
            <person name="Murrell J.C."/>
            <person name="Dunfield P.F."/>
        </authorList>
    </citation>
    <scope>NUCLEOTIDE SEQUENCE [LARGE SCALE GENOMIC DNA]</scope>
    <source>
        <strain evidence="11">DSM 15510 / CIP 108128 / LMG 27833 / NCIMB 13906 / BL2</strain>
    </source>
</reference>
<keyword evidence="11" id="KW-1185">Reference proteome</keyword>
<evidence type="ECO:0000256" key="3">
    <source>
        <dbReference type="ARBA" id="ARBA00022692"/>
    </source>
</evidence>
<evidence type="ECO:0000256" key="7">
    <source>
        <dbReference type="SAM" id="Phobius"/>
    </source>
</evidence>
<dbReference type="Pfam" id="PF03772">
    <property type="entry name" value="Competence"/>
    <property type="match status" value="1"/>
</dbReference>
<feature type="transmembrane region" description="Helical" evidence="7">
    <location>
        <begin position="456"/>
        <end position="476"/>
    </location>
</feature>
<dbReference type="KEGG" id="msl:Msil_1679"/>
<feature type="transmembrane region" description="Helical" evidence="7">
    <location>
        <begin position="72"/>
        <end position="89"/>
    </location>
</feature>
<dbReference type="Proteomes" id="UP000002257">
    <property type="component" value="Chromosome"/>
</dbReference>
<feature type="region of interest" description="Disordered" evidence="6">
    <location>
        <begin position="719"/>
        <end position="779"/>
    </location>
</feature>
<protein>
    <submittedName>
        <fullName evidence="10">ComEC/Rec2-related protein</fullName>
    </submittedName>
</protein>
<feature type="transmembrane region" description="Helical" evidence="7">
    <location>
        <begin position="540"/>
        <end position="561"/>
    </location>
</feature>
<feature type="transmembrane region" description="Helical" evidence="7">
    <location>
        <begin position="568"/>
        <end position="586"/>
    </location>
</feature>
<dbReference type="PANTHER" id="PTHR30619">
    <property type="entry name" value="DNA INTERNALIZATION/COMPETENCE PROTEIN COMEC/REC2"/>
    <property type="match status" value="1"/>
</dbReference>
<dbReference type="RefSeq" id="WP_012590697.1">
    <property type="nucleotide sequence ID" value="NC_011666.1"/>
</dbReference>